<keyword evidence="3" id="KW-1185">Reference proteome</keyword>
<dbReference type="InterPro" id="IPR051244">
    <property type="entry name" value="TCAF"/>
</dbReference>
<protein>
    <submittedName>
        <fullName evidence="2">Uncharacterized protein</fullName>
    </submittedName>
</protein>
<dbReference type="Proteomes" id="UP001148018">
    <property type="component" value="Unassembled WGS sequence"/>
</dbReference>
<dbReference type="PANTHER" id="PTHR15730:SF5">
    <property type="entry name" value="SI:CH211-210B2.2-RELATED"/>
    <property type="match status" value="1"/>
</dbReference>
<gene>
    <name evidence="2" type="ORF">NHX12_008453</name>
</gene>
<dbReference type="AlphaFoldDB" id="A0A9Q0I832"/>
<dbReference type="GO" id="GO:0090314">
    <property type="term" value="P:positive regulation of protein targeting to membrane"/>
    <property type="evidence" value="ECO:0007669"/>
    <property type="project" value="TreeGrafter"/>
</dbReference>
<reference evidence="2" key="1">
    <citation type="submission" date="2022-07" db="EMBL/GenBank/DDBJ databases">
        <title>Chromosome-level genome of Muraenolepis orangiensis.</title>
        <authorList>
            <person name="Kim J."/>
        </authorList>
    </citation>
    <scope>NUCLEOTIDE SEQUENCE</scope>
    <source>
        <strain evidence="2">KU_S4_2022</strain>
        <tissue evidence="2">Muscle</tissue>
    </source>
</reference>
<accession>A0A9Q0I832</accession>
<dbReference type="GO" id="GO:0044325">
    <property type="term" value="F:transmembrane transporter binding"/>
    <property type="evidence" value="ECO:0007669"/>
    <property type="project" value="TreeGrafter"/>
</dbReference>
<dbReference type="EMBL" id="JANIIK010000114">
    <property type="protein sequence ID" value="KAJ3590502.1"/>
    <property type="molecule type" value="Genomic_DNA"/>
</dbReference>
<evidence type="ECO:0000313" key="3">
    <source>
        <dbReference type="Proteomes" id="UP001148018"/>
    </source>
</evidence>
<comment type="caution">
    <text evidence="2">The sequence shown here is derived from an EMBL/GenBank/DDBJ whole genome shotgun (WGS) entry which is preliminary data.</text>
</comment>
<feature type="compositionally biased region" description="Low complexity" evidence="1">
    <location>
        <begin position="463"/>
        <end position="478"/>
    </location>
</feature>
<dbReference type="OrthoDB" id="10260387at2759"/>
<dbReference type="PANTHER" id="PTHR15730">
    <property type="entry name" value="EXPERIMENTAL AUTOIMMUNE PROSTATITIS ANTIGEN 2-RELATED"/>
    <property type="match status" value="1"/>
</dbReference>
<dbReference type="GO" id="GO:0005886">
    <property type="term" value="C:plasma membrane"/>
    <property type="evidence" value="ECO:0007669"/>
    <property type="project" value="TreeGrafter"/>
</dbReference>
<evidence type="ECO:0000256" key="1">
    <source>
        <dbReference type="SAM" id="MobiDB-lite"/>
    </source>
</evidence>
<name>A0A9Q0I832_9TELE</name>
<proteinExistence type="predicted"/>
<evidence type="ECO:0000313" key="2">
    <source>
        <dbReference type="EMBL" id="KAJ3590502.1"/>
    </source>
</evidence>
<sequence length="495" mass="53737">MMQIWNMSGGLLYLVAPPKTKWRGRGHGEVVVPAAYYKFEPHQTQTMSGPHVIGSDNQQAYSSLMQGLQELDLRGNSTPGSLYLLGEHAFPLAMNTQGQVLMAASLFGRGCMVVLGHESYLTTFPALVENALVWLRGHGSENLGKAVADNLVCWGSLAQTRGWACTWWTPTPGLGLWPRVWVFGPDPGVGVYVVGVYVVDAHPRVWVFGPDPGVGVYVVDAHPRVWVFGPDPGVGVYVVDAYSVAPDVKSLVEFLKGGGGLLMAGQAWSWTEQNPKKNTLQAFPGNKVSSVAGIYFSEHQSEAECLSGFHSLPLDSISLLFLHRTWFRCGTTPCAGWTRAGRAVGIHPSMSHLPSLYGPSGLSCHNLDLPSDLSVSTASWDHDLSVSTASWDQHAQEMQDFVMEGGGLLLAEHAWYWRYCYPELNLLTDFAGNRILSKMGLNVLGATVSQGFYDPDPDPTPTGPSWTTTTSTTLCPASPDTPSTASRSRPERRAS</sequence>
<organism evidence="2 3">
    <name type="scientific">Muraenolepis orangiensis</name>
    <name type="common">Patagonian moray cod</name>
    <dbReference type="NCBI Taxonomy" id="630683"/>
    <lineage>
        <taxon>Eukaryota</taxon>
        <taxon>Metazoa</taxon>
        <taxon>Chordata</taxon>
        <taxon>Craniata</taxon>
        <taxon>Vertebrata</taxon>
        <taxon>Euteleostomi</taxon>
        <taxon>Actinopterygii</taxon>
        <taxon>Neopterygii</taxon>
        <taxon>Teleostei</taxon>
        <taxon>Neoteleostei</taxon>
        <taxon>Acanthomorphata</taxon>
        <taxon>Zeiogadaria</taxon>
        <taxon>Gadariae</taxon>
        <taxon>Gadiformes</taxon>
        <taxon>Muraenolepidoidei</taxon>
        <taxon>Muraenolepididae</taxon>
        <taxon>Muraenolepis</taxon>
    </lineage>
</organism>
<feature type="region of interest" description="Disordered" evidence="1">
    <location>
        <begin position="454"/>
        <end position="495"/>
    </location>
</feature>